<dbReference type="Gene3D" id="3.90.740.10">
    <property type="entry name" value="Valyl/Leucyl/Isoleucyl-tRNA synthetase, editing domain"/>
    <property type="match status" value="1"/>
</dbReference>
<evidence type="ECO:0000256" key="7">
    <source>
        <dbReference type="ARBA" id="ARBA00022917"/>
    </source>
</evidence>
<evidence type="ECO:0000256" key="5">
    <source>
        <dbReference type="ARBA" id="ARBA00022801"/>
    </source>
</evidence>
<feature type="short sequence motif" description="'HIGH' region" evidence="10">
    <location>
        <begin position="52"/>
        <end position="62"/>
    </location>
</feature>
<keyword evidence="7 10" id="KW-0648">Protein biosynthesis</keyword>
<dbReference type="FunFam" id="3.40.50.620:FF:000056">
    <property type="entry name" value="Leucine--tRNA ligase"/>
    <property type="match status" value="1"/>
</dbReference>
<dbReference type="GO" id="GO:0005524">
    <property type="term" value="F:ATP binding"/>
    <property type="evidence" value="ECO:0007669"/>
    <property type="project" value="UniProtKB-UniRule"/>
</dbReference>
<dbReference type="FunFam" id="1.10.730.10:FF:000002">
    <property type="entry name" value="Leucine--tRNA ligase"/>
    <property type="match status" value="1"/>
</dbReference>
<evidence type="ECO:0000259" key="11">
    <source>
        <dbReference type="PROSITE" id="PS51462"/>
    </source>
</evidence>
<evidence type="ECO:0000256" key="1">
    <source>
        <dbReference type="ARBA" id="ARBA00005594"/>
    </source>
</evidence>
<gene>
    <name evidence="10" type="primary">leuS</name>
    <name evidence="12" type="ORF">A2851_03340</name>
</gene>
<evidence type="ECO:0000256" key="6">
    <source>
        <dbReference type="ARBA" id="ARBA00022840"/>
    </source>
</evidence>
<dbReference type="GO" id="GO:0006429">
    <property type="term" value="P:leucyl-tRNA aminoacylation"/>
    <property type="evidence" value="ECO:0007669"/>
    <property type="project" value="UniProtKB-UniRule"/>
</dbReference>
<dbReference type="Pfam" id="PF00293">
    <property type="entry name" value="NUDIX"/>
    <property type="match status" value="1"/>
</dbReference>
<comment type="catalytic activity">
    <reaction evidence="9 10">
        <text>tRNA(Leu) + L-leucine + ATP = L-leucyl-tRNA(Leu) + AMP + diphosphate</text>
        <dbReference type="Rhea" id="RHEA:11688"/>
        <dbReference type="Rhea" id="RHEA-COMP:9613"/>
        <dbReference type="Rhea" id="RHEA-COMP:9622"/>
        <dbReference type="ChEBI" id="CHEBI:30616"/>
        <dbReference type="ChEBI" id="CHEBI:33019"/>
        <dbReference type="ChEBI" id="CHEBI:57427"/>
        <dbReference type="ChEBI" id="CHEBI:78442"/>
        <dbReference type="ChEBI" id="CHEBI:78494"/>
        <dbReference type="ChEBI" id="CHEBI:456215"/>
        <dbReference type="EC" id="6.1.1.4"/>
    </reaction>
</comment>
<dbReference type="Proteomes" id="UP000176863">
    <property type="component" value="Unassembled WGS sequence"/>
</dbReference>
<evidence type="ECO:0000256" key="3">
    <source>
        <dbReference type="ARBA" id="ARBA00022598"/>
    </source>
</evidence>
<dbReference type="SUPFAM" id="SSF53474">
    <property type="entry name" value="alpha/beta-Hydrolases"/>
    <property type="match status" value="1"/>
</dbReference>
<evidence type="ECO:0000256" key="4">
    <source>
        <dbReference type="ARBA" id="ARBA00022741"/>
    </source>
</evidence>
<dbReference type="InterPro" id="IPR025709">
    <property type="entry name" value="Leu_tRNA-synth_edit"/>
</dbReference>
<dbReference type="EMBL" id="MFKT01000007">
    <property type="protein sequence ID" value="OGG53912.1"/>
    <property type="molecule type" value="Genomic_DNA"/>
</dbReference>
<dbReference type="PRINTS" id="PR00985">
    <property type="entry name" value="TRNASYNTHLEU"/>
</dbReference>
<dbReference type="InterPro" id="IPR014729">
    <property type="entry name" value="Rossmann-like_a/b/a_fold"/>
</dbReference>
<feature type="domain" description="Nudix hydrolase" evidence="11">
    <location>
        <begin position="577"/>
        <end position="713"/>
    </location>
</feature>
<dbReference type="PANTHER" id="PTHR43740:SF2">
    <property type="entry name" value="LEUCINE--TRNA LIGASE, MITOCHONDRIAL"/>
    <property type="match status" value="1"/>
</dbReference>
<dbReference type="InterPro" id="IPR009080">
    <property type="entry name" value="tRNAsynth_Ia_anticodon-bd"/>
</dbReference>
<dbReference type="Pfam" id="PF06821">
    <property type="entry name" value="Ser_hydrolase"/>
    <property type="match status" value="1"/>
</dbReference>
<dbReference type="AlphaFoldDB" id="A0A1F6CYK9"/>
<dbReference type="Gene3D" id="3.40.50.1820">
    <property type="entry name" value="alpha/beta hydrolase"/>
    <property type="match status" value="1"/>
</dbReference>
<proteinExistence type="inferred from homology"/>
<dbReference type="EC" id="6.1.1.4" evidence="10"/>
<dbReference type="Gene3D" id="3.40.50.620">
    <property type="entry name" value="HUPs"/>
    <property type="match status" value="2"/>
</dbReference>
<dbReference type="Gene3D" id="1.10.730.10">
    <property type="entry name" value="Isoleucyl-tRNA Synthetase, Domain 1"/>
    <property type="match status" value="2"/>
</dbReference>
<dbReference type="CDD" id="cd07958">
    <property type="entry name" value="Anticodon_Ia_Leu_BEm"/>
    <property type="match status" value="1"/>
</dbReference>
<feature type="short sequence motif" description="'KMSKS' region" evidence="10">
    <location>
        <begin position="919"/>
        <end position="923"/>
    </location>
</feature>
<dbReference type="InterPro" id="IPR000086">
    <property type="entry name" value="NUDIX_hydrolase_dom"/>
</dbReference>
<dbReference type="Pfam" id="PF13603">
    <property type="entry name" value="tRNA-synt_1_2"/>
    <property type="match status" value="1"/>
</dbReference>
<dbReference type="InterPro" id="IPR020084">
    <property type="entry name" value="NUDIX_hydrolase_CS"/>
</dbReference>
<evidence type="ECO:0000256" key="9">
    <source>
        <dbReference type="ARBA" id="ARBA00047469"/>
    </source>
</evidence>
<dbReference type="SUPFAM" id="SSF55811">
    <property type="entry name" value="Nudix"/>
    <property type="match status" value="1"/>
</dbReference>
<dbReference type="GO" id="GO:0005829">
    <property type="term" value="C:cytosol"/>
    <property type="evidence" value="ECO:0007669"/>
    <property type="project" value="TreeGrafter"/>
</dbReference>
<evidence type="ECO:0000256" key="8">
    <source>
        <dbReference type="ARBA" id="ARBA00023146"/>
    </source>
</evidence>
<dbReference type="FunFam" id="3.40.50.620:FF:000003">
    <property type="entry name" value="Leucine--tRNA ligase"/>
    <property type="match status" value="1"/>
</dbReference>
<accession>A0A1F6CYK9</accession>
<dbReference type="InterPro" id="IPR013155">
    <property type="entry name" value="M/V/L/I-tRNA-synth_anticd-bd"/>
</dbReference>
<dbReference type="InterPro" id="IPR029058">
    <property type="entry name" value="AB_hydrolase_fold"/>
</dbReference>
<dbReference type="Pfam" id="PF00133">
    <property type="entry name" value="tRNA-synt_1"/>
    <property type="match status" value="2"/>
</dbReference>
<comment type="similarity">
    <text evidence="1 10">Belongs to the class-I aminoacyl-tRNA synthetase family.</text>
</comment>
<dbReference type="STRING" id="1798480.A2851_03340"/>
<keyword evidence="2 10" id="KW-0963">Cytoplasm</keyword>
<comment type="caution">
    <text evidence="12">The sequence shown here is derived from an EMBL/GenBank/DDBJ whole genome shotgun (WGS) entry which is preliminary data.</text>
</comment>
<dbReference type="GO" id="GO:0004823">
    <property type="term" value="F:leucine-tRNA ligase activity"/>
    <property type="evidence" value="ECO:0007669"/>
    <property type="project" value="UniProtKB-UniRule"/>
</dbReference>
<dbReference type="InterPro" id="IPR009008">
    <property type="entry name" value="Val/Leu/Ile-tRNA-synth_edit"/>
</dbReference>
<feature type="binding site" evidence="10">
    <location>
        <position position="922"/>
    </location>
    <ligand>
        <name>ATP</name>
        <dbReference type="ChEBI" id="CHEBI:30616"/>
    </ligand>
</feature>
<dbReference type="PROSITE" id="PS51462">
    <property type="entry name" value="NUDIX"/>
    <property type="match status" value="1"/>
</dbReference>
<organism evidence="12 13">
    <name type="scientific">Candidatus Kaiserbacteria bacterium RIFCSPHIGHO2_01_FULL_53_29</name>
    <dbReference type="NCBI Taxonomy" id="1798480"/>
    <lineage>
        <taxon>Bacteria</taxon>
        <taxon>Candidatus Kaiseribacteriota</taxon>
    </lineage>
</organism>
<dbReference type="HAMAP" id="MF_00049_B">
    <property type="entry name" value="Leu_tRNA_synth_B"/>
    <property type="match status" value="1"/>
</dbReference>
<dbReference type="Gene3D" id="3.90.79.10">
    <property type="entry name" value="Nucleoside Triphosphate Pyrophosphohydrolase"/>
    <property type="match status" value="1"/>
</dbReference>
<dbReference type="SUPFAM" id="SSF50677">
    <property type="entry name" value="ValRS/IleRS/LeuRS editing domain"/>
    <property type="match status" value="1"/>
</dbReference>
<dbReference type="GO" id="GO:0002161">
    <property type="term" value="F:aminoacyl-tRNA deacylase activity"/>
    <property type="evidence" value="ECO:0007669"/>
    <property type="project" value="InterPro"/>
</dbReference>
<dbReference type="InterPro" id="IPR015797">
    <property type="entry name" value="NUDIX_hydrolase-like_dom_sf"/>
</dbReference>
<keyword evidence="6 10" id="KW-0067">ATP-binding</keyword>
<evidence type="ECO:0000313" key="13">
    <source>
        <dbReference type="Proteomes" id="UP000176863"/>
    </source>
</evidence>
<reference evidence="12 13" key="1">
    <citation type="journal article" date="2016" name="Nat. Commun.">
        <title>Thousands of microbial genomes shed light on interconnected biogeochemical processes in an aquifer system.</title>
        <authorList>
            <person name="Anantharaman K."/>
            <person name="Brown C.T."/>
            <person name="Hug L.A."/>
            <person name="Sharon I."/>
            <person name="Castelle C.J."/>
            <person name="Probst A.J."/>
            <person name="Thomas B.C."/>
            <person name="Singh A."/>
            <person name="Wilkins M.J."/>
            <person name="Karaoz U."/>
            <person name="Brodie E.L."/>
            <person name="Williams K.H."/>
            <person name="Hubbard S.S."/>
            <person name="Banfield J.F."/>
        </authorList>
    </citation>
    <scope>NUCLEOTIDE SEQUENCE [LARGE SCALE GENOMIC DNA]</scope>
</reference>
<keyword evidence="5" id="KW-0378">Hydrolase</keyword>
<sequence>MKKYDHKAIERKWQARWKKTSLYKTPDKAKGPSAAKAKEGKKENFHLLVEFPYPSGNLHVGHWYAFAVPDILARTLRMQGKNVMYPIGFDAFGLPAENAAIKNKLNPRTWTEKNIAYMTKQIESMGTSFDWSRKVVTCDPAYYKWTQWLFLQLFKKGLVYRKETAVNWCPKDKTVLANEQVVNGKCERCDSEVVQRNMLQWNIKITDYADRLIDDLEPLDWPKEIKDSQRNWIGRSEGAEINFPLEFEKKNGPKPNYLILHGWYKDSAAGAFIPWLKKALEEKGFEVQAPNLPNPENPKEIKQVADVLNTCTIDEHTIIVGHSLGGAVALKVLEKINRPIAGLVLVAPAMNPSVQGAKKRPFWKHFNWDIDYERIKKLVRFSAVLCDLQEGAPRVPYLKTVAQKLGVALIEGNASEEHFFGKEEPMILMSLLPHITVFTTRADTLFGGTYLVLAPEHPWVALAIDDKHDVLTNKAEVKAYVEKAKKKTELERQTDDKEKTGVELKGVKAINPTTGAEMPLWVADFVIGSYGTGAVFADAHDERDYAFAKKYDIPLKETLEPVVVQGAGPDAFHTKEPAIDRSSILAIVKHWSEEKYLAVRFKPTDVRGGVSGGVDGAEDPIAAAKREIAEETGYEHARFIRKLGGPIHSKYYSQKYGNLFVHFTPLLFQLEDEARAEISPKEKEEHDISWLTKEEFDAFINREDMRIAWSRVHGEMCYAGKGMLFDSGEFNGLTSDEAIPKVGAKFGRVVKQYHLRDWIISRQRYWGVPIPMIHCPKCGVVAVPDKDLPVKLPEVKDYLPEGTGKSPLAKARKWLDIQCPVCGGKAERETDTLDTFVDSSWYFLRYTDPKNKKKFADAKKMANWMPVDLYSGGAEHTTMHLLYSRFWHKALFDLGLVKDAEPYLRRMNHGVILGPDGQKMSKSHGNVADPDKLVEQLGADTVRMYLAFIGPYNEVASYPWNPDGVVGIRRFLERVCRASEYVNPASVAALDPLLHKSIKKVGEDIAALKFNTAISQLMIFLNGVEKEKKLGKTQWEQFLRLLSPFAPHLTEELWRERRKTSIHVEQWPTFDPAKLVNESITIAIQINGKVRADVQVPADADKEAIEKAARATVAARLEGKEILRTIVVPGRLVNFVV</sequence>
<evidence type="ECO:0000313" key="12">
    <source>
        <dbReference type="EMBL" id="OGG53912.1"/>
    </source>
</evidence>
<protein>
    <recommendedName>
        <fullName evidence="10">Leucine--tRNA ligase</fullName>
        <ecNumber evidence="10">6.1.1.4</ecNumber>
    </recommendedName>
    <alternativeName>
        <fullName evidence="10">Leucyl-tRNA synthetase</fullName>
        <shortName evidence="10">LeuRS</shortName>
    </alternativeName>
</protein>
<dbReference type="SUPFAM" id="SSF52374">
    <property type="entry name" value="Nucleotidylyl transferase"/>
    <property type="match status" value="1"/>
</dbReference>
<dbReference type="CDD" id="cd00812">
    <property type="entry name" value="LeuRS_core"/>
    <property type="match status" value="1"/>
</dbReference>
<dbReference type="InterPro" id="IPR002302">
    <property type="entry name" value="Leu-tRNA-ligase"/>
</dbReference>
<keyword evidence="8 10" id="KW-0030">Aminoacyl-tRNA synthetase</keyword>
<evidence type="ECO:0000256" key="10">
    <source>
        <dbReference type="HAMAP-Rule" id="MF_00049"/>
    </source>
</evidence>
<dbReference type="InterPro" id="IPR002300">
    <property type="entry name" value="aa-tRNA-synth_Ia"/>
</dbReference>
<keyword evidence="3 10" id="KW-0436">Ligase</keyword>
<dbReference type="PANTHER" id="PTHR43740">
    <property type="entry name" value="LEUCYL-TRNA SYNTHETASE"/>
    <property type="match status" value="1"/>
</dbReference>
<keyword evidence="4 10" id="KW-0547">Nucleotide-binding</keyword>
<name>A0A1F6CYK9_9BACT</name>
<dbReference type="InterPro" id="IPR010662">
    <property type="entry name" value="RBBP9/YdeN"/>
</dbReference>
<comment type="subcellular location">
    <subcellularLocation>
        <location evidence="10">Cytoplasm</location>
    </subcellularLocation>
</comment>
<dbReference type="PROSITE" id="PS00893">
    <property type="entry name" value="NUDIX_BOX"/>
    <property type="match status" value="1"/>
</dbReference>
<dbReference type="Pfam" id="PF08264">
    <property type="entry name" value="Anticodon_1"/>
    <property type="match status" value="1"/>
</dbReference>
<dbReference type="SUPFAM" id="SSF47323">
    <property type="entry name" value="Anticodon-binding domain of a subclass of class I aminoacyl-tRNA synthetases"/>
    <property type="match status" value="1"/>
</dbReference>
<evidence type="ECO:0000256" key="2">
    <source>
        <dbReference type="ARBA" id="ARBA00022490"/>
    </source>
</evidence>
<dbReference type="Gene3D" id="3.10.20.590">
    <property type="match status" value="1"/>
</dbReference>